<dbReference type="STRING" id="1120923.SAMN02746095_03962"/>
<protein>
    <submittedName>
        <fullName evidence="1">Uncharacterized protein</fullName>
    </submittedName>
</protein>
<reference evidence="1 2" key="1">
    <citation type="submission" date="2012-11" db="EMBL/GenBank/DDBJ databases">
        <title>Whole genome sequence of Acidocella aminolytica 101 = DSM 11237.</title>
        <authorList>
            <person name="Azuma Y."/>
            <person name="Higashiura N."/>
            <person name="Hirakawa H."/>
            <person name="Matsushita K."/>
        </authorList>
    </citation>
    <scope>NUCLEOTIDE SEQUENCE [LARGE SCALE GENOMIC DNA]</scope>
    <source>
        <strain evidence="2">101 / DSM 11237</strain>
    </source>
</reference>
<dbReference type="RefSeq" id="WP_048880135.1">
    <property type="nucleotide sequence ID" value="NZ_BANC01000113.1"/>
</dbReference>
<gene>
    <name evidence="1" type="ORF">Aam_115_003</name>
</gene>
<accession>A0A0D6PK17</accession>
<comment type="caution">
    <text evidence="1">The sequence shown here is derived from an EMBL/GenBank/DDBJ whole genome shotgun (WGS) entry which is preliminary data.</text>
</comment>
<sequence>MAAKIMICTMYPVTRTHTAELREQMKAAGVEKPRARCFPTGVGRINIKTIADREKIIRILLDRGACHSWGVPLTEKDMENWIGNGGLEYFFQWSRPQTAAR</sequence>
<organism evidence="1 2">
    <name type="scientific">Acidocella aminolytica 101 = DSM 11237</name>
    <dbReference type="NCBI Taxonomy" id="1120923"/>
    <lineage>
        <taxon>Bacteria</taxon>
        <taxon>Pseudomonadati</taxon>
        <taxon>Pseudomonadota</taxon>
        <taxon>Alphaproteobacteria</taxon>
        <taxon>Acetobacterales</taxon>
        <taxon>Acidocellaceae</taxon>
        <taxon>Acidocella</taxon>
    </lineage>
</organism>
<dbReference type="Proteomes" id="UP000032668">
    <property type="component" value="Unassembled WGS sequence"/>
</dbReference>
<evidence type="ECO:0000313" key="2">
    <source>
        <dbReference type="Proteomes" id="UP000032668"/>
    </source>
</evidence>
<evidence type="ECO:0000313" key="1">
    <source>
        <dbReference type="EMBL" id="GAN81746.1"/>
    </source>
</evidence>
<dbReference type="AlphaFoldDB" id="A0A0D6PK17"/>
<dbReference type="EMBL" id="BANC01000113">
    <property type="protein sequence ID" value="GAN81746.1"/>
    <property type="molecule type" value="Genomic_DNA"/>
</dbReference>
<proteinExistence type="predicted"/>
<keyword evidence="2" id="KW-1185">Reference proteome</keyword>
<name>A0A0D6PK17_9PROT</name>